<dbReference type="InterPro" id="IPR002401">
    <property type="entry name" value="Cyt_P450_E_grp-I"/>
</dbReference>
<reference evidence="8" key="1">
    <citation type="submission" date="2021-12" db="EMBL/GenBank/DDBJ databases">
        <title>Prjna785345.</title>
        <authorList>
            <person name="Rujirawat T."/>
            <person name="Krajaejun T."/>
        </authorList>
    </citation>
    <scope>NUCLEOTIDE SEQUENCE</scope>
    <source>
        <strain evidence="8">Pi057C3</strain>
    </source>
</reference>
<keyword evidence="4 5" id="KW-0408">Iron</keyword>
<dbReference type="InterPro" id="IPR036396">
    <property type="entry name" value="Cyt_P450_sf"/>
</dbReference>
<dbReference type="PRINTS" id="PR00385">
    <property type="entry name" value="P450"/>
</dbReference>
<feature type="chain" id="PRO_5042292448" description="Cytochrome P450" evidence="7">
    <location>
        <begin position="17"/>
        <end position="530"/>
    </location>
</feature>
<evidence type="ECO:0000313" key="9">
    <source>
        <dbReference type="Proteomes" id="UP001209570"/>
    </source>
</evidence>
<keyword evidence="6" id="KW-0503">Monooxygenase</keyword>
<keyword evidence="5 6" id="KW-0349">Heme</keyword>
<proteinExistence type="inferred from homology"/>
<dbReference type="GO" id="GO:0005506">
    <property type="term" value="F:iron ion binding"/>
    <property type="evidence" value="ECO:0007669"/>
    <property type="project" value="InterPro"/>
</dbReference>
<dbReference type="AlphaFoldDB" id="A0AAD5QEL8"/>
<dbReference type="Proteomes" id="UP001209570">
    <property type="component" value="Unassembled WGS sequence"/>
</dbReference>
<dbReference type="PROSITE" id="PS00086">
    <property type="entry name" value="CYTOCHROME_P450"/>
    <property type="match status" value="1"/>
</dbReference>
<dbReference type="GO" id="GO:0020037">
    <property type="term" value="F:heme binding"/>
    <property type="evidence" value="ECO:0007669"/>
    <property type="project" value="InterPro"/>
</dbReference>
<sequence length="530" mass="59366">MALAAGLLLVVGAIHAAVHHHRSKQIPTTVPSTGNAVVEASRPESTLPILDNTLDIVKHNEHLYDWLTEQCLHFQGQPFRIKAFGLTETIMLSSPAHYEDVLKTQFDNFEKGPFMHEVLEDLLGNGIFAADGAAWLHQRKTASRLFTMRTLRDAVTSTVHKHLHRLLETLSTQTGSSFDLSKALHQFTLEAFTEVGFGLDIASSTSEQDAHPFQHAFDAALKHISLRFLLPRPAWKLMRAWNVGAEAQFKADVQIIHETVMNIIEQALVRRATEKGSSARQDLVTLFLDSFDDQETQNEDKDGQSKREKPAFDPFYLRDIVLNILIAGRDTTAQALCWFFFCLSEHPDVEQRILDEIRQHAPSLFEPGAVLPTMEQVQALTYLEAAIKETLRLYPSVPLNMRAAVRDTVLFDGTFVRAGSMVGLPTYALGRMPHVWGEDAAQFNPQRWFDPSTGDPRAISAFQFASFHAGPRTCLGQHLAMLEMKIVAVALLTRFKVQVVPGQKVTYGRSLTLPMKDPFLVQVLPRQDAS</sequence>
<evidence type="ECO:0000256" key="4">
    <source>
        <dbReference type="ARBA" id="ARBA00023004"/>
    </source>
</evidence>
<comment type="cofactor">
    <cofactor evidence="5">
        <name>heme</name>
        <dbReference type="ChEBI" id="CHEBI:30413"/>
    </cofactor>
</comment>
<dbReference type="GO" id="GO:0016705">
    <property type="term" value="F:oxidoreductase activity, acting on paired donors, with incorporation or reduction of molecular oxygen"/>
    <property type="evidence" value="ECO:0007669"/>
    <property type="project" value="InterPro"/>
</dbReference>
<evidence type="ECO:0008006" key="10">
    <source>
        <dbReference type="Google" id="ProtNLM"/>
    </source>
</evidence>
<dbReference type="GO" id="GO:0004497">
    <property type="term" value="F:monooxygenase activity"/>
    <property type="evidence" value="ECO:0007669"/>
    <property type="project" value="UniProtKB-KW"/>
</dbReference>
<dbReference type="EMBL" id="JAKCXM010000006">
    <property type="protein sequence ID" value="KAJ0409062.1"/>
    <property type="molecule type" value="Genomic_DNA"/>
</dbReference>
<evidence type="ECO:0000256" key="5">
    <source>
        <dbReference type="PIRSR" id="PIRSR602401-1"/>
    </source>
</evidence>
<keyword evidence="9" id="KW-1185">Reference proteome</keyword>
<dbReference type="CDD" id="cd11064">
    <property type="entry name" value="CYP86A"/>
    <property type="match status" value="1"/>
</dbReference>
<evidence type="ECO:0000256" key="7">
    <source>
        <dbReference type="SAM" id="SignalP"/>
    </source>
</evidence>
<dbReference type="Gene3D" id="1.10.630.10">
    <property type="entry name" value="Cytochrome P450"/>
    <property type="match status" value="1"/>
</dbReference>
<evidence type="ECO:0000256" key="1">
    <source>
        <dbReference type="ARBA" id="ARBA00010617"/>
    </source>
</evidence>
<evidence type="ECO:0000256" key="3">
    <source>
        <dbReference type="ARBA" id="ARBA00023002"/>
    </source>
</evidence>
<evidence type="ECO:0000256" key="2">
    <source>
        <dbReference type="ARBA" id="ARBA00022723"/>
    </source>
</evidence>
<dbReference type="GO" id="GO:0006629">
    <property type="term" value="P:lipid metabolic process"/>
    <property type="evidence" value="ECO:0007669"/>
    <property type="project" value="UniProtKB-ARBA"/>
</dbReference>
<dbReference type="PRINTS" id="PR00463">
    <property type="entry name" value="EP450I"/>
</dbReference>
<feature type="binding site" description="axial binding residue" evidence="5">
    <location>
        <position position="474"/>
    </location>
    <ligand>
        <name>heme</name>
        <dbReference type="ChEBI" id="CHEBI:30413"/>
    </ligand>
    <ligandPart>
        <name>Fe</name>
        <dbReference type="ChEBI" id="CHEBI:18248"/>
    </ligandPart>
</feature>
<dbReference type="PANTHER" id="PTHR24296">
    <property type="entry name" value="CYTOCHROME P450"/>
    <property type="match status" value="1"/>
</dbReference>
<keyword evidence="2 5" id="KW-0479">Metal-binding</keyword>
<keyword evidence="7" id="KW-0732">Signal</keyword>
<evidence type="ECO:0000313" key="8">
    <source>
        <dbReference type="EMBL" id="KAJ0409062.1"/>
    </source>
</evidence>
<protein>
    <recommendedName>
        <fullName evidence="10">Cytochrome P450</fullName>
    </recommendedName>
</protein>
<gene>
    <name evidence="8" type="ORF">P43SY_002196</name>
</gene>
<name>A0AAD5QEL8_PYTIN</name>
<organism evidence="8 9">
    <name type="scientific">Pythium insidiosum</name>
    <name type="common">Pythiosis disease agent</name>
    <dbReference type="NCBI Taxonomy" id="114742"/>
    <lineage>
        <taxon>Eukaryota</taxon>
        <taxon>Sar</taxon>
        <taxon>Stramenopiles</taxon>
        <taxon>Oomycota</taxon>
        <taxon>Peronosporomycetes</taxon>
        <taxon>Pythiales</taxon>
        <taxon>Pythiaceae</taxon>
        <taxon>Pythium</taxon>
    </lineage>
</organism>
<dbReference type="SUPFAM" id="SSF48264">
    <property type="entry name" value="Cytochrome P450"/>
    <property type="match status" value="1"/>
</dbReference>
<comment type="similarity">
    <text evidence="1 6">Belongs to the cytochrome P450 family.</text>
</comment>
<evidence type="ECO:0000256" key="6">
    <source>
        <dbReference type="RuleBase" id="RU000461"/>
    </source>
</evidence>
<feature type="signal peptide" evidence="7">
    <location>
        <begin position="1"/>
        <end position="16"/>
    </location>
</feature>
<comment type="caution">
    <text evidence="8">The sequence shown here is derived from an EMBL/GenBank/DDBJ whole genome shotgun (WGS) entry which is preliminary data.</text>
</comment>
<dbReference type="Pfam" id="PF00067">
    <property type="entry name" value="p450"/>
    <property type="match status" value="1"/>
</dbReference>
<keyword evidence="3 6" id="KW-0560">Oxidoreductase</keyword>
<accession>A0AAD5QEL8</accession>
<dbReference type="InterPro" id="IPR001128">
    <property type="entry name" value="Cyt_P450"/>
</dbReference>
<dbReference type="InterPro" id="IPR017972">
    <property type="entry name" value="Cyt_P450_CS"/>
</dbReference>